<sequence>MEVLPGTNIREQPLDKDKYLANEEIRYLGNEKSEGSTTNDRDDDVEKASADEGTSEMNGDVKNGNSDVEEKDVEDDGWMDILGSGHLKKRIIVAGEPDSRPQKSDVLVLKFEGRLESADGPVVESVDDAEVNLGDNEVVQGLDFALALMDKGEEAEILVKSRFAFGDIGRNPDVPPGATLLYKVHLKDVRPEPAVSSLPYDQRLAVGLRKKGRGNWWYTRDEYTLAITCYRRALEYFDDTEFPDPKPSEDEVRNLLDERLKTYNNLGAAQIKINGFDAALISFGHVLAAQPQNVKALYRKSSILKAKGELAEAIAVVQQGLAIEPDNRCLQSELQTPPRPITAMHFLTNSTRNRIENGIFDKYNNIPTLSRCHLGPGKAIVQAGPEKIHVKALGCCQAAAVRSEKVTAPRAMFVEQTRARKLSSSAVNRQQQLQDEHSGKGQDPQSPEEGPTRVVATNASNNPDRPLLHAEQAV</sequence>
<proteinExistence type="predicted"/>
<feature type="repeat" description="TPR" evidence="4">
    <location>
        <begin position="294"/>
        <end position="327"/>
    </location>
</feature>
<evidence type="ECO:0000256" key="2">
    <source>
        <dbReference type="ARBA" id="ARBA00022803"/>
    </source>
</evidence>
<dbReference type="GO" id="GO:0003755">
    <property type="term" value="F:peptidyl-prolyl cis-trans isomerase activity"/>
    <property type="evidence" value="ECO:0007669"/>
    <property type="project" value="UniProtKB-KW"/>
</dbReference>
<evidence type="ECO:0000256" key="3">
    <source>
        <dbReference type="PROSITE-ProRule" id="PRU00277"/>
    </source>
</evidence>
<evidence type="ECO:0000313" key="8">
    <source>
        <dbReference type="Proteomes" id="UP000479000"/>
    </source>
</evidence>
<keyword evidence="3" id="KW-0697">Rotamase</keyword>
<dbReference type="Pfam" id="PF00254">
    <property type="entry name" value="FKBP_C"/>
    <property type="match status" value="1"/>
</dbReference>
<keyword evidence="1" id="KW-0677">Repeat</keyword>
<keyword evidence="3" id="KW-0413">Isomerase</keyword>
<evidence type="ECO:0000259" key="6">
    <source>
        <dbReference type="PROSITE" id="PS50059"/>
    </source>
</evidence>
<dbReference type="PROSITE" id="PS50005">
    <property type="entry name" value="TPR"/>
    <property type="match status" value="2"/>
</dbReference>
<comment type="catalytic activity">
    <reaction evidence="3">
        <text>[protein]-peptidylproline (omega=180) = [protein]-peptidylproline (omega=0)</text>
        <dbReference type="Rhea" id="RHEA:16237"/>
        <dbReference type="Rhea" id="RHEA-COMP:10747"/>
        <dbReference type="Rhea" id="RHEA-COMP:10748"/>
        <dbReference type="ChEBI" id="CHEBI:83833"/>
        <dbReference type="ChEBI" id="CHEBI:83834"/>
        <dbReference type="EC" id="5.2.1.8"/>
    </reaction>
</comment>
<dbReference type="EC" id="5.2.1.8" evidence="3"/>
<dbReference type="PROSITE" id="PS50059">
    <property type="entry name" value="FKBP_PPIASE"/>
    <property type="match status" value="1"/>
</dbReference>
<dbReference type="GO" id="GO:0044183">
    <property type="term" value="F:protein folding chaperone"/>
    <property type="evidence" value="ECO:0007669"/>
    <property type="project" value="TreeGrafter"/>
</dbReference>
<dbReference type="InterPro" id="IPR011990">
    <property type="entry name" value="TPR-like_helical_dom_sf"/>
</dbReference>
<name>A0A6H5G1P4_9HEMI</name>
<dbReference type="Pfam" id="PF13181">
    <property type="entry name" value="TPR_8"/>
    <property type="match status" value="1"/>
</dbReference>
<keyword evidence="2 4" id="KW-0802">TPR repeat</keyword>
<dbReference type="SUPFAM" id="SSF48452">
    <property type="entry name" value="TPR-like"/>
    <property type="match status" value="1"/>
</dbReference>
<dbReference type="Gene3D" id="3.10.50.40">
    <property type="match status" value="1"/>
</dbReference>
<gene>
    <name evidence="7" type="ORF">NTEN_LOCUS3001</name>
</gene>
<dbReference type="InterPro" id="IPR046357">
    <property type="entry name" value="PPIase_dom_sf"/>
</dbReference>
<evidence type="ECO:0000313" key="7">
    <source>
        <dbReference type="EMBL" id="CAA9996494.1"/>
    </source>
</evidence>
<dbReference type="GO" id="GO:0005740">
    <property type="term" value="C:mitochondrial envelope"/>
    <property type="evidence" value="ECO:0007669"/>
    <property type="project" value="TreeGrafter"/>
</dbReference>
<dbReference type="GO" id="GO:0016020">
    <property type="term" value="C:membrane"/>
    <property type="evidence" value="ECO:0007669"/>
    <property type="project" value="TreeGrafter"/>
</dbReference>
<dbReference type="SUPFAM" id="SSF54534">
    <property type="entry name" value="FKBP-like"/>
    <property type="match status" value="1"/>
</dbReference>
<dbReference type="GO" id="GO:0005829">
    <property type="term" value="C:cytosol"/>
    <property type="evidence" value="ECO:0007669"/>
    <property type="project" value="TreeGrafter"/>
</dbReference>
<dbReference type="GO" id="GO:0012505">
    <property type="term" value="C:endomembrane system"/>
    <property type="evidence" value="ECO:0007669"/>
    <property type="project" value="TreeGrafter"/>
</dbReference>
<dbReference type="SMART" id="SM00028">
    <property type="entry name" value="TPR"/>
    <property type="match status" value="3"/>
</dbReference>
<dbReference type="Gene3D" id="1.25.40.10">
    <property type="entry name" value="Tetratricopeptide repeat domain"/>
    <property type="match status" value="1"/>
</dbReference>
<feature type="region of interest" description="Disordered" evidence="5">
    <location>
        <begin position="1"/>
        <end position="75"/>
    </location>
</feature>
<protein>
    <recommendedName>
        <fullName evidence="3">peptidylprolyl isomerase</fullName>
        <ecNumber evidence="3">5.2.1.8</ecNumber>
    </recommendedName>
</protein>
<dbReference type="GO" id="GO:0043066">
    <property type="term" value="P:negative regulation of apoptotic process"/>
    <property type="evidence" value="ECO:0007669"/>
    <property type="project" value="TreeGrafter"/>
</dbReference>
<feature type="region of interest" description="Disordered" evidence="5">
    <location>
        <begin position="418"/>
        <end position="474"/>
    </location>
</feature>
<feature type="compositionally biased region" description="Polar residues" evidence="5">
    <location>
        <begin position="422"/>
        <end position="433"/>
    </location>
</feature>
<dbReference type="InterPro" id="IPR050754">
    <property type="entry name" value="FKBP4/5/8-like"/>
</dbReference>
<dbReference type="AlphaFoldDB" id="A0A6H5G1P4"/>
<keyword evidence="8" id="KW-1185">Reference proteome</keyword>
<reference evidence="7 8" key="1">
    <citation type="submission" date="2020-02" db="EMBL/GenBank/DDBJ databases">
        <authorList>
            <person name="Ferguson B K."/>
        </authorList>
    </citation>
    <scope>NUCLEOTIDE SEQUENCE [LARGE SCALE GENOMIC DNA]</scope>
</reference>
<dbReference type="PANTHER" id="PTHR46512:SF1">
    <property type="entry name" value="PEPTIDYLPROLYL ISOMERASE"/>
    <property type="match status" value="1"/>
</dbReference>
<evidence type="ECO:0000256" key="1">
    <source>
        <dbReference type="ARBA" id="ARBA00022737"/>
    </source>
</evidence>
<feature type="domain" description="PPIase FKBP-type" evidence="6">
    <location>
        <begin position="104"/>
        <end position="190"/>
    </location>
</feature>
<evidence type="ECO:0000256" key="4">
    <source>
        <dbReference type="PROSITE-ProRule" id="PRU00339"/>
    </source>
</evidence>
<dbReference type="InterPro" id="IPR019734">
    <property type="entry name" value="TPR_rpt"/>
</dbReference>
<dbReference type="EMBL" id="CADCXU010004664">
    <property type="protein sequence ID" value="CAA9996494.1"/>
    <property type="molecule type" value="Genomic_DNA"/>
</dbReference>
<dbReference type="OrthoDB" id="532682at2759"/>
<organism evidence="7 8">
    <name type="scientific">Nesidiocoris tenuis</name>
    <dbReference type="NCBI Taxonomy" id="355587"/>
    <lineage>
        <taxon>Eukaryota</taxon>
        <taxon>Metazoa</taxon>
        <taxon>Ecdysozoa</taxon>
        <taxon>Arthropoda</taxon>
        <taxon>Hexapoda</taxon>
        <taxon>Insecta</taxon>
        <taxon>Pterygota</taxon>
        <taxon>Neoptera</taxon>
        <taxon>Paraneoptera</taxon>
        <taxon>Hemiptera</taxon>
        <taxon>Heteroptera</taxon>
        <taxon>Panheteroptera</taxon>
        <taxon>Cimicomorpha</taxon>
        <taxon>Miridae</taxon>
        <taxon>Dicyphina</taxon>
        <taxon>Nesidiocoris</taxon>
    </lineage>
</organism>
<dbReference type="PANTHER" id="PTHR46512">
    <property type="entry name" value="PEPTIDYLPROLYL ISOMERASE"/>
    <property type="match status" value="1"/>
</dbReference>
<accession>A0A6H5G1P4</accession>
<dbReference type="InterPro" id="IPR001179">
    <property type="entry name" value="PPIase_FKBP_dom"/>
</dbReference>
<evidence type="ECO:0000256" key="5">
    <source>
        <dbReference type="SAM" id="MobiDB-lite"/>
    </source>
</evidence>
<feature type="repeat" description="TPR" evidence="4">
    <location>
        <begin position="260"/>
        <end position="293"/>
    </location>
</feature>
<dbReference type="Proteomes" id="UP000479000">
    <property type="component" value="Unassembled WGS sequence"/>
</dbReference>
<feature type="compositionally biased region" description="Basic and acidic residues" evidence="5">
    <location>
        <begin position="12"/>
        <end position="34"/>
    </location>
</feature>